<sequence>MDPNCTLPVGKGRPRKSYAGHIGGVFKKGQILSTPNRRACMKRLTDVSERKEICKDRTVWKSSLCLPVWEIRPRQQADIATLQKYLL</sequence>
<dbReference type="Proteomes" id="UP000299102">
    <property type="component" value="Unassembled WGS sequence"/>
</dbReference>
<keyword evidence="2" id="KW-1185">Reference proteome</keyword>
<organism evidence="1 2">
    <name type="scientific">Eumeta variegata</name>
    <name type="common">Bagworm moth</name>
    <name type="synonym">Eumeta japonica</name>
    <dbReference type="NCBI Taxonomy" id="151549"/>
    <lineage>
        <taxon>Eukaryota</taxon>
        <taxon>Metazoa</taxon>
        <taxon>Ecdysozoa</taxon>
        <taxon>Arthropoda</taxon>
        <taxon>Hexapoda</taxon>
        <taxon>Insecta</taxon>
        <taxon>Pterygota</taxon>
        <taxon>Neoptera</taxon>
        <taxon>Endopterygota</taxon>
        <taxon>Lepidoptera</taxon>
        <taxon>Glossata</taxon>
        <taxon>Ditrysia</taxon>
        <taxon>Tineoidea</taxon>
        <taxon>Psychidae</taxon>
        <taxon>Oiketicinae</taxon>
        <taxon>Eumeta</taxon>
    </lineage>
</organism>
<dbReference type="EMBL" id="BGZK01001802">
    <property type="protein sequence ID" value="GBP86589.1"/>
    <property type="molecule type" value="Genomic_DNA"/>
</dbReference>
<name>A0A4C1ZI48_EUMVA</name>
<protein>
    <submittedName>
        <fullName evidence="1">Uncharacterized protein</fullName>
    </submittedName>
</protein>
<evidence type="ECO:0000313" key="1">
    <source>
        <dbReference type="EMBL" id="GBP86589.1"/>
    </source>
</evidence>
<comment type="caution">
    <text evidence="1">The sequence shown here is derived from an EMBL/GenBank/DDBJ whole genome shotgun (WGS) entry which is preliminary data.</text>
</comment>
<accession>A0A4C1ZI48</accession>
<evidence type="ECO:0000313" key="2">
    <source>
        <dbReference type="Proteomes" id="UP000299102"/>
    </source>
</evidence>
<reference evidence="1 2" key="1">
    <citation type="journal article" date="2019" name="Commun. Biol.">
        <title>The bagworm genome reveals a unique fibroin gene that provides high tensile strength.</title>
        <authorList>
            <person name="Kono N."/>
            <person name="Nakamura H."/>
            <person name="Ohtoshi R."/>
            <person name="Tomita M."/>
            <person name="Numata K."/>
            <person name="Arakawa K."/>
        </authorList>
    </citation>
    <scope>NUCLEOTIDE SEQUENCE [LARGE SCALE GENOMIC DNA]</scope>
</reference>
<proteinExistence type="predicted"/>
<dbReference type="AlphaFoldDB" id="A0A4C1ZI48"/>
<dbReference type="OrthoDB" id="425681at2759"/>
<gene>
    <name evidence="1" type="ORF">EVAR_52495_1</name>
</gene>